<protein>
    <submittedName>
        <fullName evidence="2">DUF4240 domain-containing protein</fullName>
    </submittedName>
</protein>
<dbReference type="InterPro" id="IPR025334">
    <property type="entry name" value="DUF4240"/>
</dbReference>
<evidence type="ECO:0000259" key="1">
    <source>
        <dbReference type="Pfam" id="PF14024"/>
    </source>
</evidence>
<dbReference type="EMBL" id="CP067089">
    <property type="protein sequence ID" value="QQO08741.1"/>
    <property type="molecule type" value="Genomic_DNA"/>
</dbReference>
<dbReference type="Proteomes" id="UP000595917">
    <property type="component" value="Chromosome"/>
</dbReference>
<feature type="domain" description="DUF4240" evidence="1">
    <location>
        <begin position="1"/>
        <end position="114"/>
    </location>
</feature>
<organism evidence="2 3">
    <name type="scientific">Breznakiella homolactica</name>
    <dbReference type="NCBI Taxonomy" id="2798577"/>
    <lineage>
        <taxon>Bacteria</taxon>
        <taxon>Pseudomonadati</taxon>
        <taxon>Spirochaetota</taxon>
        <taxon>Spirochaetia</taxon>
        <taxon>Spirochaetales</taxon>
        <taxon>Breznakiellaceae</taxon>
        <taxon>Breznakiella</taxon>
    </lineage>
</organism>
<dbReference type="KEGG" id="bhc:JFL75_17710"/>
<sequence length="201" mass="22391">MTKQDFWNIMDRCRREDTEAYRSALEAETAALPPEELRLFRAYLGAYMNGAAECVWLDMACKVINGYVSDDTALYFALWVIAQGNTYLINALKDPDSLADLPYIPFGHAEFEMLMGVGFDEEDFEAPPSGEYGAFEEADGYAGEAGFAVPPQISAEIGAEIIYKNGGRYGGFESFEEAMAAIPQTLPRLISRAEREGFIWK</sequence>
<dbReference type="Pfam" id="PF14024">
    <property type="entry name" value="DUF4240"/>
    <property type="match status" value="1"/>
</dbReference>
<dbReference type="RefSeq" id="WP_215626047.1">
    <property type="nucleotide sequence ID" value="NZ_CP067089.2"/>
</dbReference>
<accession>A0A7T7XLY6</accession>
<evidence type="ECO:0000313" key="3">
    <source>
        <dbReference type="Proteomes" id="UP000595917"/>
    </source>
</evidence>
<gene>
    <name evidence="2" type="ORF">JFL75_17710</name>
</gene>
<name>A0A7T7XLY6_9SPIR</name>
<keyword evidence="3" id="KW-1185">Reference proteome</keyword>
<dbReference type="AlphaFoldDB" id="A0A7T7XLY6"/>
<proteinExistence type="predicted"/>
<reference evidence="2" key="1">
    <citation type="submission" date="2021-01" db="EMBL/GenBank/DDBJ databases">
        <title>Description of Breznakiella homolactica.</title>
        <authorList>
            <person name="Song Y."/>
            <person name="Brune A."/>
        </authorList>
    </citation>
    <scope>NUCLEOTIDE SEQUENCE</scope>
    <source>
        <strain evidence="2">RmG30</strain>
    </source>
</reference>
<evidence type="ECO:0000313" key="2">
    <source>
        <dbReference type="EMBL" id="QQO08741.1"/>
    </source>
</evidence>